<evidence type="ECO:0000259" key="1">
    <source>
        <dbReference type="Pfam" id="PF06985"/>
    </source>
</evidence>
<dbReference type="InterPro" id="IPR010730">
    <property type="entry name" value="HET"/>
</dbReference>
<feature type="domain" description="Heterokaryon incompatibility" evidence="1">
    <location>
        <begin position="92"/>
        <end position="208"/>
    </location>
</feature>
<gene>
    <name evidence="2" type="ORF">BP6252_13217</name>
</gene>
<dbReference type="Proteomes" id="UP000256645">
    <property type="component" value="Unassembled WGS sequence"/>
</dbReference>
<evidence type="ECO:0000313" key="3">
    <source>
        <dbReference type="Proteomes" id="UP000256645"/>
    </source>
</evidence>
<protein>
    <recommendedName>
        <fullName evidence="1">Heterokaryon incompatibility domain-containing protein</fullName>
    </recommendedName>
</protein>
<proteinExistence type="predicted"/>
<dbReference type="EMBL" id="PDLM01000017">
    <property type="protein sequence ID" value="RDW58741.1"/>
    <property type="molecule type" value="Genomic_DNA"/>
</dbReference>
<reference evidence="2 3" key="1">
    <citation type="journal article" date="2018" name="IMA Fungus">
        <title>IMA Genome-F 9: Draft genome sequence of Annulohypoxylon stygium, Aspergillus mulundensis, Berkeleyomyces basicola (syn. Thielaviopsis basicola), Ceratocystis smalleyi, two Cercospora beticola strains, Coleophoma cylindrospora, Fusarium fracticaudum, Phialophora cf. hyalina, and Morchella septimelata.</title>
        <authorList>
            <person name="Wingfield B.D."/>
            <person name="Bills G.F."/>
            <person name="Dong Y."/>
            <person name="Huang W."/>
            <person name="Nel W.J."/>
            <person name="Swalarsk-Parry B.S."/>
            <person name="Vaghefi N."/>
            <person name="Wilken P.M."/>
            <person name="An Z."/>
            <person name="de Beer Z.W."/>
            <person name="De Vos L."/>
            <person name="Chen L."/>
            <person name="Duong T.A."/>
            <person name="Gao Y."/>
            <person name="Hammerbacher A."/>
            <person name="Kikkert J.R."/>
            <person name="Li Y."/>
            <person name="Li H."/>
            <person name="Li K."/>
            <person name="Li Q."/>
            <person name="Liu X."/>
            <person name="Ma X."/>
            <person name="Naidoo K."/>
            <person name="Pethybridge S.J."/>
            <person name="Sun J."/>
            <person name="Steenkamp E.T."/>
            <person name="van der Nest M.A."/>
            <person name="van Wyk S."/>
            <person name="Wingfield M.J."/>
            <person name="Xiong C."/>
            <person name="Yue Q."/>
            <person name="Zhang X."/>
        </authorList>
    </citation>
    <scope>NUCLEOTIDE SEQUENCE [LARGE SCALE GENOMIC DNA]</scope>
    <source>
        <strain evidence="2 3">BP6252</strain>
    </source>
</reference>
<organism evidence="2 3">
    <name type="scientific">Coleophoma cylindrospora</name>
    <dbReference type="NCBI Taxonomy" id="1849047"/>
    <lineage>
        <taxon>Eukaryota</taxon>
        <taxon>Fungi</taxon>
        <taxon>Dikarya</taxon>
        <taxon>Ascomycota</taxon>
        <taxon>Pezizomycotina</taxon>
        <taxon>Leotiomycetes</taxon>
        <taxon>Helotiales</taxon>
        <taxon>Dermateaceae</taxon>
        <taxon>Coleophoma</taxon>
    </lineage>
</organism>
<dbReference type="AlphaFoldDB" id="A0A3D8QAE7"/>
<dbReference type="Pfam" id="PF06985">
    <property type="entry name" value="HET"/>
    <property type="match status" value="1"/>
</dbReference>
<dbReference type="STRING" id="1849047.A0A3D8QAE7"/>
<comment type="caution">
    <text evidence="2">The sequence shown here is derived from an EMBL/GenBank/DDBJ whole genome shotgun (WGS) entry which is preliminary data.</text>
</comment>
<keyword evidence="3" id="KW-1185">Reference proteome</keyword>
<accession>A0A3D8QAE7</accession>
<dbReference type="PANTHER" id="PTHR24148:SF64">
    <property type="entry name" value="HETEROKARYON INCOMPATIBILITY DOMAIN-CONTAINING PROTEIN"/>
    <property type="match status" value="1"/>
</dbReference>
<dbReference type="OrthoDB" id="3564371at2759"/>
<dbReference type="PANTHER" id="PTHR24148">
    <property type="entry name" value="ANKYRIN REPEAT DOMAIN-CONTAINING PROTEIN 39 HOMOLOG-RELATED"/>
    <property type="match status" value="1"/>
</dbReference>
<evidence type="ECO:0000313" key="2">
    <source>
        <dbReference type="EMBL" id="RDW58741.1"/>
    </source>
</evidence>
<name>A0A3D8QAE7_9HELO</name>
<sequence>MEIDAQYHPDWPRRLLRVPTMESYEWKPGNVYGSVINPAYNILTYTWGRWALIDGQMPDVLHIGVQNVPWSLPRIDPSHFTTSSFQRVIESCTINLRQPSGWLINRSRQVEFLWVDVACIDQDFRSASIDEIGRQAKIFFEAEKTFVWFTRIDTNTLKRSTDYLERPILGLYKSGDFRRLEKRLQLIHDSLSKIFSDPWFSSLWTLQEAYLRRDAILLSREGLPVPHNNEKNRTLDRLIQRTAVIYNICSTILSHEGGNCAQVQQLSRNILRQVDSSGLVQLSTQNPLAVYSVSHSRKSSSYLDRIYGIQQIFEFRLGHSRPGSDPTEHITLVGLEEQLGESLLSKYPILSQLHVIVDEGLLGSAWRIGRNSKVPRLNLFGNGNWKWVSAEQPQAKLSTCRVEGNLWGQFEGPLCNFGSLLTAWVSVDSQPQFNSLINNISSVSIYLDNIEALHGSPEFQENPYEVISRDQQRQHTLSKWLHSRFINDRLCVLLLGNMTGPGRATPEESDPLDLKYYVGIILLHQESNGLTHWRRLGFCAWEVEHLADDEQDAPEKAFLEGQGDQWQTVIGIFG</sequence>
<dbReference type="InterPro" id="IPR052895">
    <property type="entry name" value="HetReg/Transcr_Mod"/>
</dbReference>